<comment type="caution">
    <text evidence="2">The sequence shown here is derived from an EMBL/GenBank/DDBJ whole genome shotgun (WGS) entry which is preliminary data.</text>
</comment>
<evidence type="ECO:0000259" key="1">
    <source>
        <dbReference type="Pfam" id="PF16289"/>
    </source>
</evidence>
<proteinExistence type="predicted"/>
<reference evidence="2" key="1">
    <citation type="submission" date="2021-04" db="EMBL/GenBank/DDBJ databases">
        <title>Genome sequence of Serratia sp. arafor3.</title>
        <authorList>
            <person name="Besaury L."/>
        </authorList>
    </citation>
    <scope>NUCLEOTIDE SEQUENCE</scope>
    <source>
        <strain evidence="2">Arafor3</strain>
    </source>
</reference>
<sequence>MADQTLNVFIDTNMLLNFYRFHKDDLEELEKIFALHQYGKVKIWMPKLIKDEFWRNRSKVVAEHVQTITEGNKLNIPNIIKKHDKTEELKQVYKEFNRLRSEILDSIKKEFIEEKLPADLVIKKILENSVVIEATPERIAKGIQRFDLGNPPGKNKSYGDAVNWICLLEGLPKGETLYLISQDKDYKSDYIEDGINEFLRHEWQSRKESDVIIYSRLSEFTSKHFPQANKLAELETNILIDELSESGSFTSSHAAVAKLNTINEFSTTQIENILTSYTNNNQVRWIASDKDMREFAEKLLAKVPSGFNQELIDKVSKYIEG</sequence>
<dbReference type="RefSeq" id="WP_248946020.1">
    <property type="nucleotide sequence ID" value="NZ_JAGQDC010000009.1"/>
</dbReference>
<organism evidence="2 3">
    <name type="scientific">Serratia silvae</name>
    <dbReference type="NCBI Taxonomy" id="2824122"/>
    <lineage>
        <taxon>Bacteria</taxon>
        <taxon>Pseudomonadati</taxon>
        <taxon>Pseudomonadota</taxon>
        <taxon>Gammaproteobacteria</taxon>
        <taxon>Enterobacterales</taxon>
        <taxon>Yersiniaceae</taxon>
        <taxon>Serratia</taxon>
    </lineage>
</organism>
<feature type="domain" description="DUF4935" evidence="1">
    <location>
        <begin position="8"/>
        <end position="186"/>
    </location>
</feature>
<gene>
    <name evidence="2" type="ORF">KAJ71_12385</name>
</gene>
<dbReference type="InterPro" id="IPR032557">
    <property type="entry name" value="DUF4935"/>
</dbReference>
<name>A0ABT0KCR2_9GAMM</name>
<evidence type="ECO:0000313" key="2">
    <source>
        <dbReference type="EMBL" id="MCL1029811.1"/>
    </source>
</evidence>
<dbReference type="EMBL" id="JAGQDC010000009">
    <property type="protein sequence ID" value="MCL1029811.1"/>
    <property type="molecule type" value="Genomic_DNA"/>
</dbReference>
<protein>
    <submittedName>
        <fullName evidence="2">DUF4935 domain-containing protein</fullName>
    </submittedName>
</protein>
<accession>A0ABT0KCR2</accession>
<dbReference type="Proteomes" id="UP001165275">
    <property type="component" value="Unassembled WGS sequence"/>
</dbReference>
<evidence type="ECO:0000313" key="3">
    <source>
        <dbReference type="Proteomes" id="UP001165275"/>
    </source>
</evidence>
<dbReference type="Pfam" id="PF16289">
    <property type="entry name" value="PIN_12"/>
    <property type="match status" value="1"/>
</dbReference>
<keyword evidence="3" id="KW-1185">Reference proteome</keyword>